<gene>
    <name evidence="3" type="ORF">DI536_16690</name>
</gene>
<keyword evidence="3" id="KW-0966">Cell projection</keyword>
<dbReference type="SUPFAM" id="SSF103088">
    <property type="entry name" value="OmpA-like"/>
    <property type="match status" value="1"/>
</dbReference>
<dbReference type="GO" id="GO:0016020">
    <property type="term" value="C:membrane"/>
    <property type="evidence" value="ECO:0007669"/>
    <property type="project" value="UniProtKB-UniRule"/>
</dbReference>
<dbReference type="PANTHER" id="PTHR30329">
    <property type="entry name" value="STATOR ELEMENT OF FLAGELLAR MOTOR COMPLEX"/>
    <property type="match status" value="1"/>
</dbReference>
<dbReference type="InterPro" id="IPR006665">
    <property type="entry name" value="OmpA-like"/>
</dbReference>
<keyword evidence="3" id="KW-0282">Flagellum</keyword>
<dbReference type="PANTHER" id="PTHR30329:SF21">
    <property type="entry name" value="LIPOPROTEIN YIAD-RELATED"/>
    <property type="match status" value="1"/>
</dbReference>
<dbReference type="Proteomes" id="UP000249061">
    <property type="component" value="Unassembled WGS sequence"/>
</dbReference>
<dbReference type="EMBL" id="QFQP01000013">
    <property type="protein sequence ID" value="PZR12076.1"/>
    <property type="molecule type" value="Genomic_DNA"/>
</dbReference>
<keyword evidence="1" id="KW-0472">Membrane</keyword>
<dbReference type="CDD" id="cd07185">
    <property type="entry name" value="OmpA_C-like"/>
    <property type="match status" value="1"/>
</dbReference>
<evidence type="ECO:0000256" key="1">
    <source>
        <dbReference type="PROSITE-ProRule" id="PRU00473"/>
    </source>
</evidence>
<name>A0A2W5THI9_9BACT</name>
<proteinExistence type="predicted"/>
<sequence length="181" mass="19613">MTRALAELERRRAEAESRVAEFKNLLSRFRSLIDAGKLKVKIVDGRMVVVLATDILFGSGSASLSKDGKAAIAEVGQVLASIPKRTFQVEGHTDNVPINSAQYPSNWELAAGRAITVLKTMVESGLPAERISAASFGETHPVASNDSKESKAQNRRIEIIIVPDLSQLPGFEELKALDSKQ</sequence>
<protein>
    <submittedName>
        <fullName evidence="3">Endoflagellar motor protein</fullName>
    </submittedName>
</protein>
<evidence type="ECO:0000313" key="3">
    <source>
        <dbReference type="EMBL" id="PZR12076.1"/>
    </source>
</evidence>
<comment type="caution">
    <text evidence="3">The sequence shown here is derived from an EMBL/GenBank/DDBJ whole genome shotgun (WGS) entry which is preliminary data.</text>
</comment>
<keyword evidence="3" id="KW-0969">Cilium</keyword>
<evidence type="ECO:0000259" key="2">
    <source>
        <dbReference type="PROSITE" id="PS51123"/>
    </source>
</evidence>
<feature type="domain" description="OmpA-like" evidence="2">
    <location>
        <begin position="44"/>
        <end position="165"/>
    </location>
</feature>
<dbReference type="PROSITE" id="PS51123">
    <property type="entry name" value="OMPA_2"/>
    <property type="match status" value="1"/>
</dbReference>
<accession>A0A2W5THI9</accession>
<reference evidence="3 4" key="1">
    <citation type="submission" date="2017-08" db="EMBL/GenBank/DDBJ databases">
        <title>Infants hospitalized years apart are colonized by the same room-sourced microbial strains.</title>
        <authorList>
            <person name="Brooks B."/>
            <person name="Olm M.R."/>
            <person name="Firek B.A."/>
            <person name="Baker R."/>
            <person name="Thomas B.C."/>
            <person name="Morowitz M.J."/>
            <person name="Banfield J.F."/>
        </authorList>
    </citation>
    <scope>NUCLEOTIDE SEQUENCE [LARGE SCALE GENOMIC DNA]</scope>
    <source>
        <strain evidence="3">S2_003_000_R2_14</strain>
    </source>
</reference>
<dbReference type="Gene3D" id="3.30.1330.60">
    <property type="entry name" value="OmpA-like domain"/>
    <property type="match status" value="1"/>
</dbReference>
<dbReference type="InterPro" id="IPR050330">
    <property type="entry name" value="Bact_OuterMem_StrucFunc"/>
</dbReference>
<evidence type="ECO:0000313" key="4">
    <source>
        <dbReference type="Proteomes" id="UP000249061"/>
    </source>
</evidence>
<dbReference type="Pfam" id="PF00691">
    <property type="entry name" value="OmpA"/>
    <property type="match status" value="1"/>
</dbReference>
<dbReference type="InterPro" id="IPR036737">
    <property type="entry name" value="OmpA-like_sf"/>
</dbReference>
<organism evidence="3 4">
    <name type="scientific">Archangium gephyra</name>
    <dbReference type="NCBI Taxonomy" id="48"/>
    <lineage>
        <taxon>Bacteria</taxon>
        <taxon>Pseudomonadati</taxon>
        <taxon>Myxococcota</taxon>
        <taxon>Myxococcia</taxon>
        <taxon>Myxococcales</taxon>
        <taxon>Cystobacterineae</taxon>
        <taxon>Archangiaceae</taxon>
        <taxon>Archangium</taxon>
    </lineage>
</organism>
<dbReference type="AlphaFoldDB" id="A0A2W5THI9"/>